<dbReference type="Proteomes" id="UP000242913">
    <property type="component" value="Unassembled WGS sequence"/>
</dbReference>
<reference evidence="3 4" key="1">
    <citation type="submission" date="2015-12" db="EMBL/GenBank/DDBJ databases">
        <title>Draft genome of the nematode, Onchocerca flexuosa.</title>
        <authorList>
            <person name="Mitreva M."/>
        </authorList>
    </citation>
    <scope>NUCLEOTIDE SEQUENCE [LARGE SCALE GENOMIC DNA]</scope>
    <source>
        <strain evidence="3">Red Deer</strain>
    </source>
</reference>
<keyword evidence="2" id="KW-0812">Transmembrane</keyword>
<feature type="transmembrane region" description="Helical" evidence="2">
    <location>
        <begin position="6"/>
        <end position="23"/>
    </location>
</feature>
<proteinExistence type="predicted"/>
<evidence type="ECO:0000256" key="2">
    <source>
        <dbReference type="SAM" id="Phobius"/>
    </source>
</evidence>
<feature type="compositionally biased region" description="Polar residues" evidence="1">
    <location>
        <begin position="38"/>
        <end position="68"/>
    </location>
</feature>
<evidence type="ECO:0000256" key="1">
    <source>
        <dbReference type="SAM" id="MobiDB-lite"/>
    </source>
</evidence>
<accession>A0A238C4H0</accession>
<sequence length="78" mass="8490">MGTVATIIIIIAIAAIFYFLCCYKEQKSLSGRDFEGNGPSSGVKQDSDSQSNAASVRKSTYLTSTMTRGRSLHIEPRL</sequence>
<evidence type="ECO:0000313" key="3">
    <source>
        <dbReference type="EMBL" id="OZC11940.1"/>
    </source>
</evidence>
<feature type="region of interest" description="Disordered" evidence="1">
    <location>
        <begin position="34"/>
        <end position="78"/>
    </location>
</feature>
<dbReference type="EMBL" id="KZ269979">
    <property type="protein sequence ID" value="OZC11940.1"/>
    <property type="molecule type" value="Genomic_DNA"/>
</dbReference>
<keyword evidence="2" id="KW-0472">Membrane</keyword>
<evidence type="ECO:0000313" key="4">
    <source>
        <dbReference type="Proteomes" id="UP000242913"/>
    </source>
</evidence>
<feature type="non-terminal residue" evidence="3">
    <location>
        <position position="78"/>
    </location>
</feature>
<name>A0A238C4H0_9BILA</name>
<keyword evidence="2" id="KW-1133">Transmembrane helix</keyword>
<gene>
    <name evidence="3" type="ORF">X798_01121</name>
</gene>
<organism evidence="3 4">
    <name type="scientific">Onchocerca flexuosa</name>
    <dbReference type="NCBI Taxonomy" id="387005"/>
    <lineage>
        <taxon>Eukaryota</taxon>
        <taxon>Metazoa</taxon>
        <taxon>Ecdysozoa</taxon>
        <taxon>Nematoda</taxon>
        <taxon>Chromadorea</taxon>
        <taxon>Rhabditida</taxon>
        <taxon>Spirurina</taxon>
        <taxon>Spiruromorpha</taxon>
        <taxon>Filarioidea</taxon>
        <taxon>Onchocercidae</taxon>
        <taxon>Onchocerca</taxon>
    </lineage>
</organism>
<protein>
    <submittedName>
        <fullName evidence="3">Uncharacterized protein</fullName>
    </submittedName>
</protein>
<keyword evidence="4" id="KW-1185">Reference proteome</keyword>
<dbReference type="AlphaFoldDB" id="A0A238C4H0"/>